<protein>
    <submittedName>
        <fullName evidence="7">FtsW/RodA/SpoVE family cell cycle protein</fullName>
    </submittedName>
</protein>
<reference evidence="8" key="1">
    <citation type="journal article" date="2019" name="Int. J. Syst. Evol. Microbiol.">
        <title>The Global Catalogue of Microorganisms (GCM) 10K type strain sequencing project: providing services to taxonomists for standard genome sequencing and annotation.</title>
        <authorList>
            <consortium name="The Broad Institute Genomics Platform"/>
            <consortium name="The Broad Institute Genome Sequencing Center for Infectious Disease"/>
            <person name="Wu L."/>
            <person name="Ma J."/>
        </authorList>
    </citation>
    <scope>NUCLEOTIDE SEQUENCE [LARGE SCALE GENOMIC DNA]</scope>
    <source>
        <strain evidence="8">CGMCC 1.16306</strain>
    </source>
</reference>
<keyword evidence="5 6" id="KW-0472">Membrane</keyword>
<feature type="transmembrane region" description="Helical" evidence="6">
    <location>
        <begin position="359"/>
        <end position="379"/>
    </location>
</feature>
<evidence type="ECO:0000313" key="7">
    <source>
        <dbReference type="EMBL" id="MFC4620142.1"/>
    </source>
</evidence>
<feature type="transmembrane region" description="Helical" evidence="6">
    <location>
        <begin position="12"/>
        <end position="28"/>
    </location>
</feature>
<feature type="transmembrane region" description="Helical" evidence="6">
    <location>
        <begin position="71"/>
        <end position="90"/>
    </location>
</feature>
<dbReference type="Proteomes" id="UP001596022">
    <property type="component" value="Unassembled WGS sequence"/>
</dbReference>
<evidence type="ECO:0000313" key="8">
    <source>
        <dbReference type="Proteomes" id="UP001596022"/>
    </source>
</evidence>
<accession>A0ABV9GS85</accession>
<feature type="transmembrane region" description="Helical" evidence="6">
    <location>
        <begin position="200"/>
        <end position="219"/>
    </location>
</feature>
<organism evidence="7 8">
    <name type="scientific">Camelliibacillus cellulosilyticus</name>
    <dbReference type="NCBI Taxonomy" id="2174486"/>
    <lineage>
        <taxon>Bacteria</taxon>
        <taxon>Bacillati</taxon>
        <taxon>Bacillota</taxon>
        <taxon>Bacilli</taxon>
        <taxon>Bacillales</taxon>
        <taxon>Sporolactobacillaceae</taxon>
        <taxon>Camelliibacillus</taxon>
    </lineage>
</organism>
<proteinExistence type="predicted"/>
<keyword evidence="8" id="KW-1185">Reference proteome</keyword>
<dbReference type="InterPro" id="IPR001182">
    <property type="entry name" value="FtsW/RodA"/>
</dbReference>
<dbReference type="Pfam" id="PF01098">
    <property type="entry name" value="FTSW_RODA_SPOVE"/>
    <property type="match status" value="1"/>
</dbReference>
<keyword evidence="4 6" id="KW-1133">Transmembrane helix</keyword>
<comment type="caution">
    <text evidence="7">The sequence shown here is derived from an EMBL/GenBank/DDBJ whole genome shotgun (WGS) entry which is preliminary data.</text>
</comment>
<dbReference type="PANTHER" id="PTHR30474:SF1">
    <property type="entry name" value="PEPTIDOGLYCAN GLYCOSYLTRANSFERASE MRDB"/>
    <property type="match status" value="1"/>
</dbReference>
<dbReference type="RefSeq" id="WP_376847243.1">
    <property type="nucleotide sequence ID" value="NZ_JBHSFW010000016.1"/>
</dbReference>
<evidence type="ECO:0000256" key="3">
    <source>
        <dbReference type="ARBA" id="ARBA00022960"/>
    </source>
</evidence>
<name>A0ABV9GS85_9BACL</name>
<evidence type="ECO:0000256" key="5">
    <source>
        <dbReference type="ARBA" id="ARBA00023136"/>
    </source>
</evidence>
<keyword evidence="3" id="KW-0133">Cell shape</keyword>
<comment type="subcellular location">
    <subcellularLocation>
        <location evidence="1">Membrane</location>
        <topology evidence="1">Multi-pass membrane protein</topology>
    </subcellularLocation>
</comment>
<sequence>MKSLLAKLDYTLIFIVFLLFCASLITIYKAPLTSDVVGTNLSYTVHQGIWYVIGAVVAIAVFFFDYDRFKVFAWILYGLMTALLLGLFAAQHGLPVPFAHQSHGAYSWYQLPGIGQFQPSEFVKIALILVISRLIFKHNEELPVRTIKDDFTLLGKIILVSLAPLGLVLLQPDLGTALVMVAIIGALVLVSGIRWRIIAGLILAMLLIAGLVVLAFLFVPNLLDHVLQSHQMERFYGWLDPYNHSNAEGFQLINSLNAIGSGQLYGVGLGDSTIYLPESFNDFIFSVVGNVFGFVGASVLIAIYFLLVYRIVNAALKTHDPFGSYICTGIIGMLTFTIFENVGMTIQVLPITGIPLPFMSYGGSSLIANMFAIGLVLSIEGRARKYMFD</sequence>
<gene>
    <name evidence="7" type="ORF">ACFO4N_15620</name>
</gene>
<dbReference type="EMBL" id="JBHSFW010000016">
    <property type="protein sequence ID" value="MFC4620142.1"/>
    <property type="molecule type" value="Genomic_DNA"/>
</dbReference>
<feature type="transmembrane region" description="Helical" evidence="6">
    <location>
        <begin position="151"/>
        <end position="170"/>
    </location>
</feature>
<feature type="transmembrane region" description="Helical" evidence="6">
    <location>
        <begin position="48"/>
        <end position="64"/>
    </location>
</feature>
<feature type="transmembrane region" description="Helical" evidence="6">
    <location>
        <begin position="283"/>
        <end position="309"/>
    </location>
</feature>
<feature type="transmembrane region" description="Helical" evidence="6">
    <location>
        <begin position="321"/>
        <end position="339"/>
    </location>
</feature>
<evidence type="ECO:0000256" key="4">
    <source>
        <dbReference type="ARBA" id="ARBA00022989"/>
    </source>
</evidence>
<feature type="transmembrane region" description="Helical" evidence="6">
    <location>
        <begin position="176"/>
        <end position="193"/>
    </location>
</feature>
<keyword evidence="2 6" id="KW-0812">Transmembrane</keyword>
<evidence type="ECO:0000256" key="2">
    <source>
        <dbReference type="ARBA" id="ARBA00022692"/>
    </source>
</evidence>
<evidence type="ECO:0000256" key="1">
    <source>
        <dbReference type="ARBA" id="ARBA00004141"/>
    </source>
</evidence>
<dbReference type="PANTHER" id="PTHR30474">
    <property type="entry name" value="CELL CYCLE PROTEIN"/>
    <property type="match status" value="1"/>
</dbReference>
<evidence type="ECO:0000256" key="6">
    <source>
        <dbReference type="SAM" id="Phobius"/>
    </source>
</evidence>